<name>V9Z6X9_9ACTN</name>
<dbReference type="AlphaFoldDB" id="V9Z6X9"/>
<proteinExistence type="predicted"/>
<organism evidence="1">
    <name type="scientific">Streptomyces sp. F12</name>
    <dbReference type="NCBI Taxonomy" id="1436084"/>
    <lineage>
        <taxon>Bacteria</taxon>
        <taxon>Bacillati</taxon>
        <taxon>Actinomycetota</taxon>
        <taxon>Actinomycetes</taxon>
        <taxon>Kitasatosporales</taxon>
        <taxon>Streptomycetaceae</taxon>
        <taxon>Streptomyces</taxon>
    </lineage>
</organism>
<geneLocation type="plasmid" evidence="1">
    <name>pFRL6</name>
</geneLocation>
<gene>
    <name evidence="1" type="ORF">pFRL6_205c</name>
</gene>
<dbReference type="EMBL" id="KF602051">
    <property type="protein sequence ID" value="AHE40292.1"/>
    <property type="molecule type" value="Genomic_DNA"/>
</dbReference>
<protein>
    <submittedName>
        <fullName evidence="1">Uncharacterized protein</fullName>
    </submittedName>
</protein>
<keyword evidence="1" id="KW-0614">Plasmid</keyword>
<reference evidence="1" key="1">
    <citation type="submission" date="2013-09" db="EMBL/GenBank/DDBJ databases">
        <title>Complete nucleotide sequence of Streptomyces linear plasmid pFRL6.</title>
        <authorList>
            <person name="Chen Z."/>
            <person name="Fang P."/>
            <person name="Qin Z."/>
        </authorList>
    </citation>
    <scope>NUCLEOTIDE SEQUENCE</scope>
    <source>
        <plasmid evidence="1">pFRL6</plasmid>
    </source>
</reference>
<evidence type="ECO:0000313" key="1">
    <source>
        <dbReference type="EMBL" id="AHE40292.1"/>
    </source>
</evidence>
<accession>V9Z6X9</accession>
<sequence length="92" mass="10270">MPTRRHHHQYFLGADASFFLRHGERVDPRRALRIGLRSVPGKYSAELSNLSWTIRQSPHACSQLRSLGAGGDAGQIDVPLLDGHHPLLPLVR</sequence>